<name>G7KU03_MEDTR</name>
<keyword evidence="5" id="KW-1185">Reference proteome</keyword>
<accession>A0A0C3W577</accession>
<dbReference type="GO" id="GO:0046872">
    <property type="term" value="F:metal ion binding"/>
    <property type="evidence" value="ECO:0007669"/>
    <property type="project" value="InterPro"/>
</dbReference>
<dbReference type="Proteomes" id="UP000002051">
    <property type="component" value="Unassembled WGS sequence"/>
</dbReference>
<reference evidence="3 5" key="2">
    <citation type="journal article" date="2014" name="BMC Genomics">
        <title>An improved genome release (version Mt4.0) for the model legume Medicago truncatula.</title>
        <authorList>
            <person name="Tang H."/>
            <person name="Krishnakumar V."/>
            <person name="Bidwell S."/>
            <person name="Rosen B."/>
            <person name="Chan A."/>
            <person name="Zhou S."/>
            <person name="Gentzbittel L."/>
            <person name="Childs K.L."/>
            <person name="Yandell M."/>
            <person name="Gundlach H."/>
            <person name="Mayer K.F."/>
            <person name="Schwartz D.C."/>
            <person name="Town C.D."/>
        </authorList>
    </citation>
    <scope>GENOME REANNOTATION</scope>
    <source>
        <strain evidence="4 5">cv. Jemalong A17</strain>
    </source>
</reference>
<evidence type="ECO:0000313" key="4">
    <source>
        <dbReference type="EnsemblPlants" id="AES78776"/>
    </source>
</evidence>
<keyword evidence="1" id="KW-1133">Transmembrane helix</keyword>
<dbReference type="HOGENOM" id="CLU_181053_0_3_1"/>
<dbReference type="AlphaFoldDB" id="G7KU03"/>
<evidence type="ECO:0000313" key="3">
    <source>
        <dbReference type="EMBL" id="AES78776.2"/>
    </source>
</evidence>
<keyword evidence="1" id="KW-0812">Transmembrane</keyword>
<reference evidence="4" key="3">
    <citation type="submission" date="2015-04" db="UniProtKB">
        <authorList>
            <consortium name="EnsemblPlants"/>
        </authorList>
    </citation>
    <scope>IDENTIFICATION</scope>
    <source>
        <strain evidence="4">cv. Jemalong A17</strain>
    </source>
</reference>
<dbReference type="Pfam" id="PF07127">
    <property type="entry name" value="Nodulin_late"/>
    <property type="match status" value="1"/>
</dbReference>
<protein>
    <submittedName>
        <fullName evidence="3">Nodule Cysteine-Rich (NCR) secreted peptide</fullName>
    </submittedName>
</protein>
<gene>
    <name evidence="3" type="ordered locus">MTR_7g045410</name>
</gene>
<keyword evidence="1" id="KW-0472">Membrane</keyword>
<reference evidence="3 5" key="1">
    <citation type="journal article" date="2011" name="Nature">
        <title>The Medicago genome provides insight into the evolution of rhizobial symbioses.</title>
        <authorList>
            <person name="Young N.D."/>
            <person name="Debelle F."/>
            <person name="Oldroyd G.E."/>
            <person name="Geurts R."/>
            <person name="Cannon S.B."/>
            <person name="Udvardi M.K."/>
            <person name="Benedito V.A."/>
            <person name="Mayer K.F."/>
            <person name="Gouzy J."/>
            <person name="Schoof H."/>
            <person name="Van de Peer Y."/>
            <person name="Proost S."/>
            <person name="Cook D.R."/>
            <person name="Meyers B.C."/>
            <person name="Spannagl M."/>
            <person name="Cheung F."/>
            <person name="De Mita S."/>
            <person name="Krishnakumar V."/>
            <person name="Gundlach H."/>
            <person name="Zhou S."/>
            <person name="Mudge J."/>
            <person name="Bharti A.K."/>
            <person name="Murray J.D."/>
            <person name="Naoumkina M.A."/>
            <person name="Rosen B."/>
            <person name="Silverstein K.A."/>
            <person name="Tang H."/>
            <person name="Rombauts S."/>
            <person name="Zhao P.X."/>
            <person name="Zhou P."/>
            <person name="Barbe V."/>
            <person name="Bardou P."/>
            <person name="Bechner M."/>
            <person name="Bellec A."/>
            <person name="Berger A."/>
            <person name="Berges H."/>
            <person name="Bidwell S."/>
            <person name="Bisseling T."/>
            <person name="Choisne N."/>
            <person name="Couloux A."/>
            <person name="Denny R."/>
            <person name="Deshpande S."/>
            <person name="Dai X."/>
            <person name="Doyle J.J."/>
            <person name="Dudez A.M."/>
            <person name="Farmer A.D."/>
            <person name="Fouteau S."/>
            <person name="Franken C."/>
            <person name="Gibelin C."/>
            <person name="Gish J."/>
            <person name="Goldstein S."/>
            <person name="Gonzalez A.J."/>
            <person name="Green P.J."/>
            <person name="Hallab A."/>
            <person name="Hartog M."/>
            <person name="Hua A."/>
            <person name="Humphray S.J."/>
            <person name="Jeong D.H."/>
            <person name="Jing Y."/>
            <person name="Jocker A."/>
            <person name="Kenton S.M."/>
            <person name="Kim D.J."/>
            <person name="Klee K."/>
            <person name="Lai H."/>
            <person name="Lang C."/>
            <person name="Lin S."/>
            <person name="Macmil S.L."/>
            <person name="Magdelenat G."/>
            <person name="Matthews L."/>
            <person name="McCorrison J."/>
            <person name="Monaghan E.L."/>
            <person name="Mun J.H."/>
            <person name="Najar F.Z."/>
            <person name="Nicholson C."/>
            <person name="Noirot C."/>
            <person name="O'Bleness M."/>
            <person name="Paule C.R."/>
            <person name="Poulain J."/>
            <person name="Prion F."/>
            <person name="Qin B."/>
            <person name="Qu C."/>
            <person name="Retzel E.F."/>
            <person name="Riddle C."/>
            <person name="Sallet E."/>
            <person name="Samain S."/>
            <person name="Samson N."/>
            <person name="Sanders I."/>
            <person name="Saurat O."/>
            <person name="Scarpelli C."/>
            <person name="Schiex T."/>
            <person name="Segurens B."/>
            <person name="Severin A.J."/>
            <person name="Sherrier D.J."/>
            <person name="Shi R."/>
            <person name="Sims S."/>
            <person name="Singer S.R."/>
            <person name="Sinharoy S."/>
            <person name="Sterck L."/>
            <person name="Viollet A."/>
            <person name="Wang B.B."/>
            <person name="Wang K."/>
            <person name="Wang M."/>
            <person name="Wang X."/>
            <person name="Warfsmann J."/>
            <person name="Weissenbach J."/>
            <person name="White D.D."/>
            <person name="White J.D."/>
            <person name="Wiley G.B."/>
            <person name="Wincker P."/>
            <person name="Xing Y."/>
            <person name="Yang L."/>
            <person name="Yao Z."/>
            <person name="Ying F."/>
            <person name="Zhai J."/>
            <person name="Zhou L."/>
            <person name="Zuber A."/>
            <person name="Denarie J."/>
            <person name="Dixon R.A."/>
            <person name="May G.D."/>
            <person name="Schwartz D.C."/>
            <person name="Rogers J."/>
            <person name="Quetier F."/>
            <person name="Town C.D."/>
            <person name="Roe B.A."/>
        </authorList>
    </citation>
    <scope>NUCLEOTIDE SEQUENCE [LARGE SCALE GENOMIC DNA]</scope>
    <source>
        <strain evidence="3">A17</strain>
        <strain evidence="4 5">cv. Jemalong A17</strain>
    </source>
</reference>
<organism evidence="3 5">
    <name type="scientific">Medicago truncatula</name>
    <name type="common">Barrel medic</name>
    <name type="synonym">Medicago tribuloides</name>
    <dbReference type="NCBI Taxonomy" id="3880"/>
    <lineage>
        <taxon>Eukaryota</taxon>
        <taxon>Viridiplantae</taxon>
        <taxon>Streptophyta</taxon>
        <taxon>Embryophyta</taxon>
        <taxon>Tracheophyta</taxon>
        <taxon>Spermatophyta</taxon>
        <taxon>Magnoliopsida</taxon>
        <taxon>eudicotyledons</taxon>
        <taxon>Gunneridae</taxon>
        <taxon>Pentapetalae</taxon>
        <taxon>rosids</taxon>
        <taxon>fabids</taxon>
        <taxon>Fabales</taxon>
        <taxon>Fabaceae</taxon>
        <taxon>Papilionoideae</taxon>
        <taxon>50 kb inversion clade</taxon>
        <taxon>NPAAA clade</taxon>
        <taxon>Hologalegina</taxon>
        <taxon>IRL clade</taxon>
        <taxon>Trifolieae</taxon>
        <taxon>Medicago</taxon>
    </lineage>
</organism>
<dbReference type="PaxDb" id="3880-AES78776"/>
<feature type="domain" description="Late nodulin" evidence="2">
    <location>
        <begin position="1"/>
        <end position="55"/>
    </location>
</feature>
<evidence type="ECO:0000256" key="1">
    <source>
        <dbReference type="SAM" id="Phobius"/>
    </source>
</evidence>
<sequence length="71" mass="8041">MAEIVKFVYVMIIFLSLFLVSIHINGKPLSLNECTQDYDCPIEMCPFPFQPKCIMLKNLSIFSNSGICSCT</sequence>
<dbReference type="EnsemblPlants" id="AES78776">
    <property type="protein sequence ID" value="AES78776"/>
    <property type="gene ID" value="MTR_7g045410"/>
</dbReference>
<accession>G7KU03</accession>
<evidence type="ECO:0000313" key="5">
    <source>
        <dbReference type="Proteomes" id="UP000002051"/>
    </source>
</evidence>
<dbReference type="InterPro" id="IPR009810">
    <property type="entry name" value="Nodulin_late_dom"/>
</dbReference>
<proteinExistence type="predicted"/>
<evidence type="ECO:0000259" key="2">
    <source>
        <dbReference type="Pfam" id="PF07127"/>
    </source>
</evidence>
<dbReference type="EMBL" id="CM001223">
    <property type="protein sequence ID" value="AES78776.2"/>
    <property type="molecule type" value="Genomic_DNA"/>
</dbReference>
<feature type="transmembrane region" description="Helical" evidence="1">
    <location>
        <begin position="7"/>
        <end position="24"/>
    </location>
</feature>